<protein>
    <submittedName>
        <fullName evidence="1">Uncharacterized protein</fullName>
    </submittedName>
</protein>
<comment type="caution">
    <text evidence="1">The sequence shown here is derived from an EMBL/GenBank/DDBJ whole genome shotgun (WGS) entry which is preliminary data.</text>
</comment>
<reference evidence="1 2" key="1">
    <citation type="submission" date="2023-03" db="EMBL/GenBank/DDBJ databases">
        <title>WGS of Gossypium arboreum.</title>
        <authorList>
            <person name="Yu D."/>
        </authorList>
    </citation>
    <scope>NUCLEOTIDE SEQUENCE [LARGE SCALE GENOMIC DNA]</scope>
    <source>
        <tissue evidence="1">Leaf</tissue>
    </source>
</reference>
<dbReference type="EMBL" id="JARKNE010000013">
    <property type="protein sequence ID" value="KAK5770311.1"/>
    <property type="molecule type" value="Genomic_DNA"/>
</dbReference>
<sequence length="66" mass="7555">MIAEINNAEMEKSAIMFRANVKQDVGVSICQVLGVSLSLDHDRYLELPLFVGRNKKQIFSFVRDRL</sequence>
<dbReference type="Proteomes" id="UP001358586">
    <property type="component" value="Chromosome 13"/>
</dbReference>
<accession>A0ABR0MAK4</accession>
<name>A0ABR0MAK4_GOSAR</name>
<evidence type="ECO:0000313" key="1">
    <source>
        <dbReference type="EMBL" id="KAK5770311.1"/>
    </source>
</evidence>
<gene>
    <name evidence="1" type="ORF">PVK06_046461</name>
</gene>
<keyword evidence="2" id="KW-1185">Reference proteome</keyword>
<organism evidence="1 2">
    <name type="scientific">Gossypium arboreum</name>
    <name type="common">Tree cotton</name>
    <name type="synonym">Gossypium nanking</name>
    <dbReference type="NCBI Taxonomy" id="29729"/>
    <lineage>
        <taxon>Eukaryota</taxon>
        <taxon>Viridiplantae</taxon>
        <taxon>Streptophyta</taxon>
        <taxon>Embryophyta</taxon>
        <taxon>Tracheophyta</taxon>
        <taxon>Spermatophyta</taxon>
        <taxon>Magnoliopsida</taxon>
        <taxon>eudicotyledons</taxon>
        <taxon>Gunneridae</taxon>
        <taxon>Pentapetalae</taxon>
        <taxon>rosids</taxon>
        <taxon>malvids</taxon>
        <taxon>Malvales</taxon>
        <taxon>Malvaceae</taxon>
        <taxon>Malvoideae</taxon>
        <taxon>Gossypium</taxon>
    </lineage>
</organism>
<evidence type="ECO:0000313" key="2">
    <source>
        <dbReference type="Proteomes" id="UP001358586"/>
    </source>
</evidence>
<proteinExistence type="predicted"/>